<dbReference type="InParanoid" id="A0A316W0R4"/>
<evidence type="ECO:0000313" key="3">
    <source>
        <dbReference type="Proteomes" id="UP000245783"/>
    </source>
</evidence>
<dbReference type="Proteomes" id="UP000245783">
    <property type="component" value="Unassembled WGS sequence"/>
</dbReference>
<sequence length="184" mass="20130">MRDESFEAHRVSIGDGRLLLKSRGLLKFTTVLETRKISSGAKLKSRVVKHECVLGRSFTSFVIHESEWCAFRVAWSAAPGMQSYTAVQVAGVRAPTIQWQATMTPHTASNRASRESAYACAPGSCMHAHTRSSSRPAPHRFAHAPKPLNELNARKLGGPMGEPSTVLDNSVTEGNSEGRQKSWV</sequence>
<accession>A0A316W0R4</accession>
<protein>
    <submittedName>
        <fullName evidence="2">Uncharacterized protein</fullName>
    </submittedName>
</protein>
<reference evidence="2 3" key="1">
    <citation type="journal article" date="2018" name="Mol. Biol. Evol.">
        <title>Broad Genomic Sampling Reveals a Smut Pathogenic Ancestry of the Fungal Clade Ustilaginomycotina.</title>
        <authorList>
            <person name="Kijpornyongpan T."/>
            <person name="Mondo S.J."/>
            <person name="Barry K."/>
            <person name="Sandor L."/>
            <person name="Lee J."/>
            <person name="Lipzen A."/>
            <person name="Pangilinan J."/>
            <person name="LaButti K."/>
            <person name="Hainaut M."/>
            <person name="Henrissat B."/>
            <person name="Grigoriev I.V."/>
            <person name="Spatafora J.W."/>
            <person name="Aime M.C."/>
        </authorList>
    </citation>
    <scope>NUCLEOTIDE SEQUENCE [LARGE SCALE GENOMIC DNA]</scope>
    <source>
        <strain evidence="2 3">MCA 4658</strain>
    </source>
</reference>
<feature type="compositionally biased region" description="Polar residues" evidence="1">
    <location>
        <begin position="166"/>
        <end position="175"/>
    </location>
</feature>
<proteinExistence type="predicted"/>
<evidence type="ECO:0000313" key="2">
    <source>
        <dbReference type="EMBL" id="PWN43289.1"/>
    </source>
</evidence>
<keyword evidence="3" id="KW-1185">Reference proteome</keyword>
<dbReference type="EMBL" id="KZ819371">
    <property type="protein sequence ID" value="PWN43289.1"/>
    <property type="molecule type" value="Genomic_DNA"/>
</dbReference>
<evidence type="ECO:0000256" key="1">
    <source>
        <dbReference type="SAM" id="MobiDB-lite"/>
    </source>
</evidence>
<dbReference type="AlphaFoldDB" id="A0A316W0R4"/>
<gene>
    <name evidence="2" type="ORF">IE81DRAFT_355413</name>
</gene>
<feature type="region of interest" description="Disordered" evidence="1">
    <location>
        <begin position="150"/>
        <end position="184"/>
    </location>
</feature>
<dbReference type="RefSeq" id="XP_025370449.1">
    <property type="nucleotide sequence ID" value="XM_025516673.1"/>
</dbReference>
<name>A0A316W0R4_9BASI</name>
<organism evidence="2 3">
    <name type="scientific">Ceraceosorus guamensis</name>
    <dbReference type="NCBI Taxonomy" id="1522189"/>
    <lineage>
        <taxon>Eukaryota</taxon>
        <taxon>Fungi</taxon>
        <taxon>Dikarya</taxon>
        <taxon>Basidiomycota</taxon>
        <taxon>Ustilaginomycotina</taxon>
        <taxon>Exobasidiomycetes</taxon>
        <taxon>Ceraceosorales</taxon>
        <taxon>Ceraceosoraceae</taxon>
        <taxon>Ceraceosorus</taxon>
    </lineage>
</organism>
<dbReference type="GeneID" id="37038543"/>